<feature type="coiled-coil region" evidence="1">
    <location>
        <begin position="38"/>
        <end position="65"/>
    </location>
</feature>
<proteinExistence type="predicted"/>
<feature type="region of interest" description="Disordered" evidence="2">
    <location>
        <begin position="85"/>
        <end position="106"/>
    </location>
</feature>
<protein>
    <submittedName>
        <fullName evidence="5">WASH complex subunit 2</fullName>
    </submittedName>
</protein>
<dbReference type="InterPro" id="IPR029341">
    <property type="entry name" value="FAM21/CAPZIP"/>
</dbReference>
<reference evidence="5" key="1">
    <citation type="submission" date="2025-08" db="UniProtKB">
        <authorList>
            <consortium name="RefSeq"/>
        </authorList>
    </citation>
    <scope>IDENTIFICATION</scope>
    <source>
        <tissue evidence="5">Whole body</tissue>
    </source>
</reference>
<feature type="compositionally biased region" description="Basic and acidic residues" evidence="2">
    <location>
        <begin position="1144"/>
        <end position="1153"/>
    </location>
</feature>
<feature type="compositionally biased region" description="Polar residues" evidence="2">
    <location>
        <begin position="1196"/>
        <end position="1214"/>
    </location>
</feature>
<dbReference type="Proteomes" id="UP001652626">
    <property type="component" value="Chromosome 30"/>
</dbReference>
<dbReference type="GeneID" id="113391627"/>
<feature type="domain" description="FAM21/CAPZIP" evidence="3">
    <location>
        <begin position="1052"/>
        <end position="1155"/>
    </location>
</feature>
<dbReference type="OrthoDB" id="751084at2759"/>
<feature type="compositionally biased region" description="Pro residues" evidence="2">
    <location>
        <begin position="243"/>
        <end position="259"/>
    </location>
</feature>
<feature type="region of interest" description="Disordered" evidence="2">
    <location>
        <begin position="1271"/>
        <end position="1320"/>
    </location>
</feature>
<organism evidence="4 5">
    <name type="scientific">Vanessa tameamea</name>
    <name type="common">Kamehameha butterfly</name>
    <dbReference type="NCBI Taxonomy" id="334116"/>
    <lineage>
        <taxon>Eukaryota</taxon>
        <taxon>Metazoa</taxon>
        <taxon>Ecdysozoa</taxon>
        <taxon>Arthropoda</taxon>
        <taxon>Hexapoda</taxon>
        <taxon>Insecta</taxon>
        <taxon>Pterygota</taxon>
        <taxon>Neoptera</taxon>
        <taxon>Endopterygota</taxon>
        <taxon>Lepidoptera</taxon>
        <taxon>Glossata</taxon>
        <taxon>Ditrysia</taxon>
        <taxon>Papilionoidea</taxon>
        <taxon>Nymphalidae</taxon>
        <taxon>Nymphalinae</taxon>
        <taxon>Vanessa</taxon>
    </lineage>
</organism>
<keyword evidence="4" id="KW-1185">Reference proteome</keyword>
<gene>
    <name evidence="5" type="primary">LOC113391627</name>
</gene>
<feature type="compositionally biased region" description="Basic and acidic residues" evidence="2">
    <location>
        <begin position="1215"/>
        <end position="1227"/>
    </location>
</feature>
<feature type="compositionally biased region" description="Basic residues" evidence="2">
    <location>
        <begin position="1133"/>
        <end position="1143"/>
    </location>
</feature>
<feature type="compositionally biased region" description="Low complexity" evidence="2">
    <location>
        <begin position="211"/>
        <end position="241"/>
    </location>
</feature>
<accession>A0A8B8HF34</accession>
<name>A0A8B8HF34_VANTA</name>
<evidence type="ECO:0000259" key="3">
    <source>
        <dbReference type="Pfam" id="PF15255"/>
    </source>
</evidence>
<evidence type="ECO:0000256" key="1">
    <source>
        <dbReference type="SAM" id="Coils"/>
    </source>
</evidence>
<keyword evidence="1" id="KW-0175">Coiled coil</keyword>
<dbReference type="OMA" id="VNNKFMA"/>
<dbReference type="Pfam" id="PF15255">
    <property type="entry name" value="CAP-ZIP_m"/>
    <property type="match status" value="1"/>
</dbReference>
<feature type="region of interest" description="Disordered" evidence="2">
    <location>
        <begin position="1339"/>
        <end position="1384"/>
    </location>
</feature>
<feature type="coiled-coil region" evidence="1">
    <location>
        <begin position="740"/>
        <end position="767"/>
    </location>
</feature>
<evidence type="ECO:0000313" key="5">
    <source>
        <dbReference type="RefSeq" id="XP_026483437.2"/>
    </source>
</evidence>
<feature type="compositionally biased region" description="Basic and acidic residues" evidence="2">
    <location>
        <begin position="1276"/>
        <end position="1297"/>
    </location>
</feature>
<feature type="compositionally biased region" description="Basic and acidic residues" evidence="2">
    <location>
        <begin position="1091"/>
        <end position="1107"/>
    </location>
</feature>
<feature type="compositionally biased region" description="Basic and acidic residues" evidence="2">
    <location>
        <begin position="1168"/>
        <end position="1177"/>
    </location>
</feature>
<feature type="region of interest" description="Disordered" evidence="2">
    <location>
        <begin position="993"/>
        <end position="1227"/>
    </location>
</feature>
<evidence type="ECO:0000256" key="2">
    <source>
        <dbReference type="SAM" id="MobiDB-lite"/>
    </source>
</evidence>
<feature type="compositionally biased region" description="Basic and acidic residues" evidence="2">
    <location>
        <begin position="1031"/>
        <end position="1049"/>
    </location>
</feature>
<feature type="region of interest" description="Disordered" evidence="2">
    <location>
        <begin position="168"/>
        <end position="290"/>
    </location>
</feature>
<feature type="compositionally biased region" description="Polar residues" evidence="2">
    <location>
        <begin position="1010"/>
        <end position="1030"/>
    </location>
</feature>
<feature type="compositionally biased region" description="Basic and acidic residues" evidence="2">
    <location>
        <begin position="85"/>
        <end position="97"/>
    </location>
</feature>
<feature type="compositionally biased region" description="Acidic residues" evidence="2">
    <location>
        <begin position="186"/>
        <end position="200"/>
    </location>
</feature>
<feature type="compositionally biased region" description="Basic and acidic residues" evidence="2">
    <location>
        <begin position="1120"/>
        <end position="1132"/>
    </location>
</feature>
<sequence length="1399" mass="156997">MEGDTAALRKAAPNWNLAGDKQLLEMLQQIHQSIMTKCQEANAKLDSMVDALDNASIDLQNVNNKFIALSNSQFVESRVYDDDVDIKPEESSPKQEAPKLQPESDLQKIKRSLQKLEMMHEPVVIMDSDSSDDEESSMVLKPKDVYSHRPVPYVIGSQAWKNKWHAGLLPEDSDTDSSLSKRDVAPEEEYSDSEPEIAEDATDKHAQRTISSSSMESEVLSRCSQPPAAADVAAELARRLAGPPLPVPAPEQTVPPPEPTTRKVYGMDKPTPATIFPNEPPPLDSYESDKYSDDDIFAELHKKPNQSRYRDSNRSSFGASNVVEELFGDRSQVSDDIGNIVPDYVQPSSSFREDSPLFDKVVPTRPDEKSTNKPTSSIADINVKKPIGGISLFGSNKGAESIGAAILKRNQRKSTSDEDSSDITDSHSPPVKETTLPVRENKKIIEELFTKPTNKPAVKNMDKNVVNKETTKPVKDKEKMVEVKAKDKIDLFSDNLFDDIDDIFTTNVTKPTVNKNTKSIFDDDDLFSDIVESKDKPQVRKDTKSIFDCEDDLFTETDKTTTATNETRTSTIKTDTFPSGKISKTKEENVKVKSIFDDNSDDDLFSDVANKSKPKVVKEDNNKNEIIKYIDSEIKTSKEATNVNDLVSNENNLIVDQNTNTSNIKSSNNSVLIKQTRSPNLFDDDDDDLFTMNTDQTVVETLQKNVKEVSYSDNKTDEVNVKVDVNAVENINALDNSFDRNKISDSKEILKQNVNNYEKENLNIQTAVITGNDENLDTNNYTNKQENNEKQSTNINDSEIIKTKRNQIKEELNGDNIIEKKLTPEEPLFSEQVIESKEPDIFSDIFNDLPPAFEKPKSESKRSKNVNALFDDDSDDEALFFKKNDVISDEKPDLDFSSDRFRIFHDEPPDIEVDFSQKPLKSTNTVSTEEPIDELFDEIPQSENIESKYLEEHVIPKSNKDVPDTIKNPVETVDITKLLEDFSETDKKDVNISKLLEDDESDKDSSNNDETNNLKSESSVEQTIQNIEQNKTLEYETKESKSSEEDSNKKPIGKLKPMNFNINVKTLMPGASPKKNKTNEETDGQILSTKSNEDINIHSPNHTDSKIAKSVSFDGNPDSKVLDNKLSKDRPKIQVKRRPSTRRARLEAVRKSGIDFGSDSTDNSSSFDEPKPTESSKVEINSKQVATVEPSEETDTQQINPTSTNKIPIDNYSSKIEHESGDVSDKMKTEVKSKIVYILNDEDIFSDSSHNTVIKSENNCSESNIKTIGRAYGEISKAETTSKDKRKDESKDRKPLFDDLSDEELFGNKKPSVQKTKESIFDSDNEADLFSKRAVKPVEQKKKAARASLFGDKSDDDDLFASKTSKISDVKPTPPIQSTNKPTEVVFEDPLSLFGEDEN</sequence>
<dbReference type="RefSeq" id="XP_026483437.2">
    <property type="nucleotide sequence ID" value="XM_026627652.2"/>
</dbReference>
<feature type="region of interest" description="Disordered" evidence="2">
    <location>
        <begin position="408"/>
        <end position="434"/>
    </location>
</feature>
<feature type="region of interest" description="Disordered" evidence="2">
    <location>
        <begin position="333"/>
        <end position="379"/>
    </location>
</feature>
<evidence type="ECO:0000313" key="4">
    <source>
        <dbReference type="Proteomes" id="UP001652626"/>
    </source>
</evidence>
<feature type="compositionally biased region" description="Polar residues" evidence="2">
    <location>
        <begin position="1158"/>
        <end position="1167"/>
    </location>
</feature>